<name>A0AAV9G496_9PEZI</name>
<proteinExistence type="inferred from homology"/>
<evidence type="ECO:0000256" key="1">
    <source>
        <dbReference type="ARBA" id="ARBA00038158"/>
    </source>
</evidence>
<dbReference type="PANTHER" id="PTHR43591:SF10">
    <property type="entry name" value="ABC TRANSMEMBRANE TYPE-1 DOMAIN-CONTAINING PROTEIN-RELATED"/>
    <property type="match status" value="1"/>
</dbReference>
<comment type="caution">
    <text evidence="2">The sequence shown here is derived from an EMBL/GenBank/DDBJ whole genome shotgun (WGS) entry which is preliminary data.</text>
</comment>
<dbReference type="EMBL" id="MU865995">
    <property type="protein sequence ID" value="KAK4443336.1"/>
    <property type="molecule type" value="Genomic_DNA"/>
</dbReference>
<dbReference type="Gene3D" id="3.40.50.150">
    <property type="entry name" value="Vaccinia Virus protein VP39"/>
    <property type="match status" value="1"/>
</dbReference>
<dbReference type="Proteomes" id="UP001321760">
    <property type="component" value="Unassembled WGS sequence"/>
</dbReference>
<protein>
    <submittedName>
        <fullName evidence="2">S-adenosyl-L-methionine-dependent methyltransferase</fullName>
    </submittedName>
</protein>
<reference evidence="2" key="1">
    <citation type="journal article" date="2023" name="Mol. Phylogenet. Evol.">
        <title>Genome-scale phylogeny and comparative genomics of the fungal order Sordariales.</title>
        <authorList>
            <person name="Hensen N."/>
            <person name="Bonometti L."/>
            <person name="Westerberg I."/>
            <person name="Brannstrom I.O."/>
            <person name="Guillou S."/>
            <person name="Cros-Aarteil S."/>
            <person name="Calhoun S."/>
            <person name="Haridas S."/>
            <person name="Kuo A."/>
            <person name="Mondo S."/>
            <person name="Pangilinan J."/>
            <person name="Riley R."/>
            <person name="LaButti K."/>
            <person name="Andreopoulos B."/>
            <person name="Lipzen A."/>
            <person name="Chen C."/>
            <person name="Yan M."/>
            <person name="Daum C."/>
            <person name="Ng V."/>
            <person name="Clum A."/>
            <person name="Steindorff A."/>
            <person name="Ohm R.A."/>
            <person name="Martin F."/>
            <person name="Silar P."/>
            <person name="Natvig D.O."/>
            <person name="Lalanne C."/>
            <person name="Gautier V."/>
            <person name="Ament-Velasquez S.L."/>
            <person name="Kruys A."/>
            <person name="Hutchinson M.I."/>
            <person name="Powell A.J."/>
            <person name="Barry K."/>
            <person name="Miller A.N."/>
            <person name="Grigoriev I.V."/>
            <person name="Debuchy R."/>
            <person name="Gladieux P."/>
            <person name="Hiltunen Thoren M."/>
            <person name="Johannesson H."/>
        </authorList>
    </citation>
    <scope>NUCLEOTIDE SEQUENCE</scope>
    <source>
        <strain evidence="2">PSN243</strain>
    </source>
</reference>
<gene>
    <name evidence="2" type="ORF">QBC34DRAFT_488409</name>
</gene>
<organism evidence="2 3">
    <name type="scientific">Podospora aff. communis PSN243</name>
    <dbReference type="NCBI Taxonomy" id="3040156"/>
    <lineage>
        <taxon>Eukaryota</taxon>
        <taxon>Fungi</taxon>
        <taxon>Dikarya</taxon>
        <taxon>Ascomycota</taxon>
        <taxon>Pezizomycotina</taxon>
        <taxon>Sordariomycetes</taxon>
        <taxon>Sordariomycetidae</taxon>
        <taxon>Sordariales</taxon>
        <taxon>Podosporaceae</taxon>
        <taxon>Podospora</taxon>
    </lineage>
</organism>
<dbReference type="GO" id="GO:0032259">
    <property type="term" value="P:methylation"/>
    <property type="evidence" value="ECO:0007669"/>
    <property type="project" value="UniProtKB-KW"/>
</dbReference>
<dbReference type="Pfam" id="PF13489">
    <property type="entry name" value="Methyltransf_23"/>
    <property type="match status" value="1"/>
</dbReference>
<dbReference type="CDD" id="cd02440">
    <property type="entry name" value="AdoMet_MTases"/>
    <property type="match status" value="1"/>
</dbReference>
<comment type="similarity">
    <text evidence="1">Belongs to the methyltransferase superfamily. LaeA methyltransferase family.</text>
</comment>
<reference evidence="2" key="2">
    <citation type="submission" date="2023-05" db="EMBL/GenBank/DDBJ databases">
        <authorList>
            <consortium name="Lawrence Berkeley National Laboratory"/>
            <person name="Steindorff A."/>
            <person name="Hensen N."/>
            <person name="Bonometti L."/>
            <person name="Westerberg I."/>
            <person name="Brannstrom I.O."/>
            <person name="Guillou S."/>
            <person name="Cros-Aarteil S."/>
            <person name="Calhoun S."/>
            <person name="Haridas S."/>
            <person name="Kuo A."/>
            <person name="Mondo S."/>
            <person name="Pangilinan J."/>
            <person name="Riley R."/>
            <person name="Labutti K."/>
            <person name="Andreopoulos B."/>
            <person name="Lipzen A."/>
            <person name="Chen C."/>
            <person name="Yanf M."/>
            <person name="Daum C."/>
            <person name="Ng V."/>
            <person name="Clum A."/>
            <person name="Ohm R."/>
            <person name="Martin F."/>
            <person name="Silar P."/>
            <person name="Natvig D."/>
            <person name="Lalanne C."/>
            <person name="Gautier V."/>
            <person name="Ament-Velasquez S.L."/>
            <person name="Kruys A."/>
            <person name="Hutchinson M.I."/>
            <person name="Powell A.J."/>
            <person name="Barry K."/>
            <person name="Miller A.N."/>
            <person name="Grigoriev I.V."/>
            <person name="Debuchy R."/>
            <person name="Gladieux P."/>
            <person name="Thoren M.H."/>
            <person name="Johannesson H."/>
        </authorList>
    </citation>
    <scope>NUCLEOTIDE SEQUENCE</scope>
    <source>
        <strain evidence="2">PSN243</strain>
    </source>
</reference>
<keyword evidence="2" id="KW-0808">Transferase</keyword>
<dbReference type="PANTHER" id="PTHR43591">
    <property type="entry name" value="METHYLTRANSFERASE"/>
    <property type="match status" value="1"/>
</dbReference>
<dbReference type="InterPro" id="IPR029063">
    <property type="entry name" value="SAM-dependent_MTases_sf"/>
</dbReference>
<evidence type="ECO:0000313" key="2">
    <source>
        <dbReference type="EMBL" id="KAK4443336.1"/>
    </source>
</evidence>
<evidence type="ECO:0000313" key="3">
    <source>
        <dbReference type="Proteomes" id="UP001321760"/>
    </source>
</evidence>
<keyword evidence="2" id="KW-0489">Methyltransferase</keyword>
<accession>A0AAV9G496</accession>
<dbReference type="AlphaFoldDB" id="A0AAV9G496"/>
<dbReference type="SUPFAM" id="SSF53335">
    <property type="entry name" value="S-adenosyl-L-methionine-dependent methyltransferases"/>
    <property type="match status" value="1"/>
</dbReference>
<keyword evidence="3" id="KW-1185">Reference proteome</keyword>
<sequence>MANQEAQPVTAIEIDPQENDADSALDERLTAYTTSLSSSVFDYPVEHGRTYHSFRAGSYQLPNDEREMGRLDLTHYMTFRALGDKLFLAPVDNDKVHRVLDIGTGTGIWAIDVAETFPAAEIIGNDLSPIQPQWYPVDPLPPPSTTPTNNTPRVPPNVKFEIDDVESPWAHPAPFDYIFCRYMVACIASWPRLIQSIHDNLRPGGWAEFQDYNFQFYSTDGTLSPTSPAYTWATKLLSLADRIGRTASPGPHLEAWVHAAGFQNVTVKKLPIPVGPWPKDPVLKEVGTCNLIQMLNGLEAFSMRLLCDADGWSEEQVHAFLTEVRKDLKRPGVHAQYDMYVVCGQRAE</sequence>
<dbReference type="GO" id="GO:0008168">
    <property type="term" value="F:methyltransferase activity"/>
    <property type="evidence" value="ECO:0007669"/>
    <property type="project" value="UniProtKB-KW"/>
</dbReference>